<dbReference type="Proteomes" id="UP001058626">
    <property type="component" value="Chromosome"/>
</dbReference>
<proteinExistence type="predicted"/>
<evidence type="ECO:0000313" key="2">
    <source>
        <dbReference type="Proteomes" id="UP001058626"/>
    </source>
</evidence>
<dbReference type="InterPro" id="IPR027417">
    <property type="entry name" value="P-loop_NTPase"/>
</dbReference>
<protein>
    <recommendedName>
        <fullName evidence="3">Sulfotransferase family protein</fullName>
    </recommendedName>
</protein>
<organism evidence="1 2">
    <name type="scientific">Mycobacterium pseudoshottsii</name>
    <dbReference type="NCBI Taxonomy" id="265949"/>
    <lineage>
        <taxon>Bacteria</taxon>
        <taxon>Bacillati</taxon>
        <taxon>Actinomycetota</taxon>
        <taxon>Actinomycetes</taxon>
        <taxon>Mycobacteriales</taxon>
        <taxon>Mycobacteriaceae</taxon>
        <taxon>Mycobacterium</taxon>
        <taxon>Mycobacterium ulcerans group</taxon>
    </lineage>
</organism>
<gene>
    <name evidence="1" type="ORF">NJB1907Z4_C33780</name>
</gene>
<sequence length="186" mass="19890">MDIAGLSSYDYLLQRVATGRLRLVLLLSPPRTGSTALANALARHGQVDAVVTEPAGQYHLRADARVVETFGLIADAVAAVGPCPASRPAVVLIKETAQHIGPDREWRAWRAIIDKTLVLVRQPALALESLILMTLGLADLLSGGSEARPRLWLSPAGRATCPPRWADLLGGLPGTAARGTRLQRIR</sequence>
<dbReference type="SUPFAM" id="SSF52540">
    <property type="entry name" value="P-loop containing nucleoside triphosphate hydrolases"/>
    <property type="match status" value="1"/>
</dbReference>
<accession>A0A9N7LT79</accession>
<dbReference type="EMBL" id="AP026367">
    <property type="protein sequence ID" value="BDN83163.1"/>
    <property type="molecule type" value="Genomic_DNA"/>
</dbReference>
<name>A0A9N7LT79_9MYCO</name>
<dbReference type="RefSeq" id="WP_020787016.1">
    <property type="nucleotide sequence ID" value="NZ_AP026367.1"/>
</dbReference>
<evidence type="ECO:0008006" key="3">
    <source>
        <dbReference type="Google" id="ProtNLM"/>
    </source>
</evidence>
<dbReference type="AlphaFoldDB" id="A0A9N7LT79"/>
<keyword evidence="2" id="KW-1185">Reference proteome</keyword>
<reference evidence="1" key="1">
    <citation type="submission" date="2022-06" db="EMBL/GenBank/DDBJ databases">
        <title>Complete genome sequence of Mycobacterium pseudoshottsii NJB1907-Z4.</title>
        <authorList>
            <person name="Komine T."/>
            <person name="Fukano H."/>
            <person name="Wada S."/>
        </authorList>
    </citation>
    <scope>NUCLEOTIDE SEQUENCE</scope>
    <source>
        <strain evidence="1">NJB1907-Z4</strain>
    </source>
</reference>
<evidence type="ECO:0000313" key="1">
    <source>
        <dbReference type="EMBL" id="BDN83163.1"/>
    </source>
</evidence>